<evidence type="ECO:0000259" key="1">
    <source>
        <dbReference type="Pfam" id="PF00583"/>
    </source>
</evidence>
<accession>X0ZMG3</accession>
<dbReference type="SUPFAM" id="SSF55729">
    <property type="entry name" value="Acyl-CoA N-acyltransferases (Nat)"/>
    <property type="match status" value="1"/>
</dbReference>
<dbReference type="InterPro" id="IPR000182">
    <property type="entry name" value="GNAT_dom"/>
</dbReference>
<gene>
    <name evidence="2" type="ORF">S01H4_00196</name>
</gene>
<dbReference type="EMBL" id="BART01000022">
    <property type="protein sequence ID" value="GAG61568.1"/>
    <property type="molecule type" value="Genomic_DNA"/>
</dbReference>
<dbReference type="InterPro" id="IPR016181">
    <property type="entry name" value="Acyl_CoA_acyltransferase"/>
</dbReference>
<comment type="caution">
    <text evidence="2">The sequence shown here is derived from an EMBL/GenBank/DDBJ whole genome shotgun (WGS) entry which is preliminary data.</text>
</comment>
<dbReference type="AlphaFoldDB" id="X0ZMG3"/>
<dbReference type="Gene3D" id="3.40.630.30">
    <property type="match status" value="1"/>
</dbReference>
<organism evidence="2">
    <name type="scientific">marine sediment metagenome</name>
    <dbReference type="NCBI Taxonomy" id="412755"/>
    <lineage>
        <taxon>unclassified sequences</taxon>
        <taxon>metagenomes</taxon>
        <taxon>ecological metagenomes</taxon>
    </lineage>
</organism>
<dbReference type="Pfam" id="PF00583">
    <property type="entry name" value="Acetyltransf_1"/>
    <property type="match status" value="1"/>
</dbReference>
<proteinExistence type="predicted"/>
<feature type="domain" description="N-acetyltransferase" evidence="1">
    <location>
        <begin position="17"/>
        <end position="120"/>
    </location>
</feature>
<evidence type="ECO:0000313" key="2">
    <source>
        <dbReference type="EMBL" id="GAG61568.1"/>
    </source>
</evidence>
<sequence>MNSKMKVISVNSENISEYQPVCFLNPKNEGYLKKLKWLKERFSNGLIIKLLYLENEKKCNGFIEYIPGEYAWRAVDAKGYMFIHCIWISPNKHKEKGYGSLLIKECLKDAKKEGKYGVAVVTSEGPFMAGKALFLKNDFNSVAKAKPSYELMIRTIKSGPLPKFRDWEKQLSQYQGLNIIYTNQCPWVARSIKELSEIARKKSLKLKLTELRNARQVQDAPSVYAVFNLIYNGKLLVDHYISSRRFSNIIEKELN</sequence>
<reference evidence="2" key="1">
    <citation type="journal article" date="2014" name="Front. Microbiol.">
        <title>High frequency of phylogenetically diverse reductive dehalogenase-homologous genes in deep subseafloor sedimentary metagenomes.</title>
        <authorList>
            <person name="Kawai M."/>
            <person name="Futagami T."/>
            <person name="Toyoda A."/>
            <person name="Takaki Y."/>
            <person name="Nishi S."/>
            <person name="Hori S."/>
            <person name="Arai W."/>
            <person name="Tsubouchi T."/>
            <person name="Morono Y."/>
            <person name="Uchiyama I."/>
            <person name="Ito T."/>
            <person name="Fujiyama A."/>
            <person name="Inagaki F."/>
            <person name="Takami H."/>
        </authorList>
    </citation>
    <scope>NUCLEOTIDE SEQUENCE</scope>
    <source>
        <strain evidence="2">Expedition CK06-06</strain>
    </source>
</reference>
<name>X0ZMG3_9ZZZZ</name>
<dbReference type="GO" id="GO:0016747">
    <property type="term" value="F:acyltransferase activity, transferring groups other than amino-acyl groups"/>
    <property type="evidence" value="ECO:0007669"/>
    <property type="project" value="InterPro"/>
</dbReference>
<protein>
    <recommendedName>
        <fullName evidence="1">N-acetyltransferase domain-containing protein</fullName>
    </recommendedName>
</protein>